<feature type="domain" description="Histidine kinase" evidence="16">
    <location>
        <begin position="512"/>
        <end position="729"/>
    </location>
</feature>
<keyword evidence="10" id="KW-0067">ATP-binding</keyword>
<dbReference type="PIRSF" id="PIRSF037532">
    <property type="entry name" value="STHK_NtrY"/>
    <property type="match status" value="1"/>
</dbReference>
<dbReference type="InterPro" id="IPR036097">
    <property type="entry name" value="HisK_dim/P_sf"/>
</dbReference>
<dbReference type="InterPro" id="IPR004358">
    <property type="entry name" value="Sig_transdc_His_kin-like_C"/>
</dbReference>
<feature type="region of interest" description="Disordered" evidence="14">
    <location>
        <begin position="734"/>
        <end position="759"/>
    </location>
</feature>
<dbReference type="CDD" id="cd06225">
    <property type="entry name" value="HAMP"/>
    <property type="match status" value="1"/>
</dbReference>
<evidence type="ECO:0000256" key="3">
    <source>
        <dbReference type="ARBA" id="ARBA00012438"/>
    </source>
</evidence>
<dbReference type="InterPro" id="IPR003660">
    <property type="entry name" value="HAMP_dom"/>
</dbReference>
<proteinExistence type="predicted"/>
<dbReference type="SUPFAM" id="SSF55785">
    <property type="entry name" value="PYP-like sensor domain (PAS domain)"/>
    <property type="match status" value="1"/>
</dbReference>
<dbReference type="EMBL" id="JAGRQC010000001">
    <property type="protein sequence ID" value="MBR0551595.1"/>
    <property type="molecule type" value="Genomic_DNA"/>
</dbReference>
<feature type="transmembrane region" description="Helical" evidence="15">
    <location>
        <begin position="20"/>
        <end position="43"/>
    </location>
</feature>
<dbReference type="EC" id="2.7.13.3" evidence="3"/>
<dbReference type="CDD" id="cd00082">
    <property type="entry name" value="HisKA"/>
    <property type="match status" value="1"/>
</dbReference>
<dbReference type="Gene3D" id="6.10.340.10">
    <property type="match status" value="1"/>
</dbReference>
<evidence type="ECO:0000259" key="16">
    <source>
        <dbReference type="PROSITE" id="PS50109"/>
    </source>
</evidence>
<protein>
    <recommendedName>
        <fullName evidence="3">histidine kinase</fullName>
        <ecNumber evidence="3">2.7.13.3</ecNumber>
    </recommendedName>
</protein>
<feature type="domain" description="HAMP" evidence="17">
    <location>
        <begin position="333"/>
        <end position="386"/>
    </location>
</feature>
<keyword evidence="9" id="KW-0418">Kinase</keyword>
<evidence type="ECO:0000256" key="11">
    <source>
        <dbReference type="ARBA" id="ARBA00022989"/>
    </source>
</evidence>
<keyword evidence="8" id="KW-0547">Nucleotide-binding</keyword>
<evidence type="ECO:0000256" key="5">
    <source>
        <dbReference type="ARBA" id="ARBA00022553"/>
    </source>
</evidence>
<evidence type="ECO:0000313" key="18">
    <source>
        <dbReference type="EMBL" id="MBR0551595.1"/>
    </source>
</evidence>
<organism evidence="18 19">
    <name type="scientific">Stakelama marina</name>
    <dbReference type="NCBI Taxonomy" id="2826939"/>
    <lineage>
        <taxon>Bacteria</taxon>
        <taxon>Pseudomonadati</taxon>
        <taxon>Pseudomonadota</taxon>
        <taxon>Alphaproteobacteria</taxon>
        <taxon>Sphingomonadales</taxon>
        <taxon>Sphingomonadaceae</taxon>
        <taxon>Stakelama</taxon>
    </lineage>
</organism>
<comment type="subcellular location">
    <subcellularLocation>
        <location evidence="2">Cell membrane</location>
        <topology evidence="2">Multi-pass membrane protein</topology>
    </subcellularLocation>
</comment>
<keyword evidence="13 15" id="KW-0472">Membrane</keyword>
<dbReference type="GO" id="GO:0005886">
    <property type="term" value="C:plasma membrane"/>
    <property type="evidence" value="ECO:0007669"/>
    <property type="project" value="UniProtKB-SubCell"/>
</dbReference>
<dbReference type="InterPro" id="IPR003594">
    <property type="entry name" value="HATPase_dom"/>
</dbReference>
<dbReference type="Gene3D" id="1.10.287.130">
    <property type="match status" value="1"/>
</dbReference>
<evidence type="ECO:0000256" key="8">
    <source>
        <dbReference type="ARBA" id="ARBA00022741"/>
    </source>
</evidence>
<evidence type="ECO:0000259" key="17">
    <source>
        <dbReference type="PROSITE" id="PS50885"/>
    </source>
</evidence>
<sequence>MTVGVDTDIETRRRAWRPRVIPIIEFAVVAAAIAMGVVTYIVIRANSSSQQLLSPGVAALLLLGDLLPVVALLVLVGRRIAKRRAARANVAGDGRLHARLVAIFSLIASVPIVLTVIAASIMFQSVNQFWVSSSAEKTFDSTIALVTDARNQFIRRWVREAKAQAYDISNNRDLYPIGSEKGHAYFIKQTFARNLYQAVLFSTADKESLNIVDVCDLEEVCSWPGKQVFSQRVTPQVVNYVSKQGKSWINRTPDTIWVVTQVPDMDNLFLYVGTSVDAPFLARQHLAAADLRKDYQGLILRSRALQLKFNAALFLVAVLIIGLTVWIALTVADRLVRPINELVGAARQVAEGDLSVRVAEPASRDEVGTLGDAFNSMTSRLQEQTNALISANSQLDRRRALIEAVVSGVSAGVISIGADRTIQLANESAAALLNAGGGDPVGQPLHAISPELDALLDSDTSEAIIQIAPDGDPKTLAVKITSDADGRVLTFDDITQQLLDQRRAAWSDVARRIAHEIKNPLTPIQLAAERLQRRYGKQIDATDGTFNRLTDTIVRQVGDLRRMVDEFSSFARMPKPVFRDEQLVDIVRQQVFLQEVAHTGIDFSVEHDEPAPHLVCDRRQLAQALTNIVKNAVEAVEAREDREGPGEIKVCIRDNPDENEVMVEVADNGIGLPVERDRIVEPYMTTRARGTGLGLAIVKKIVEEHFGTISFSDRPEGGTLVRLVFDTSLLAGLSDAGERGDAPGDERPAALTRNRSGSI</sequence>
<dbReference type="InterPro" id="IPR003661">
    <property type="entry name" value="HisK_dim/P_dom"/>
</dbReference>
<dbReference type="AlphaFoldDB" id="A0A8T4IEY5"/>
<feature type="transmembrane region" description="Helical" evidence="15">
    <location>
        <begin position="311"/>
        <end position="332"/>
    </location>
</feature>
<accession>A0A8T4IEY5</accession>
<evidence type="ECO:0000256" key="12">
    <source>
        <dbReference type="ARBA" id="ARBA00023012"/>
    </source>
</evidence>
<keyword evidence="11 15" id="KW-1133">Transmembrane helix</keyword>
<evidence type="ECO:0000256" key="4">
    <source>
        <dbReference type="ARBA" id="ARBA00022475"/>
    </source>
</evidence>
<dbReference type="Pfam" id="PF02518">
    <property type="entry name" value="HATPase_c"/>
    <property type="match status" value="1"/>
</dbReference>
<dbReference type="Gene3D" id="3.30.565.10">
    <property type="entry name" value="Histidine kinase-like ATPase, C-terminal domain"/>
    <property type="match status" value="1"/>
</dbReference>
<dbReference type="SUPFAM" id="SSF158472">
    <property type="entry name" value="HAMP domain-like"/>
    <property type="match status" value="1"/>
</dbReference>
<dbReference type="PRINTS" id="PR00344">
    <property type="entry name" value="BCTRLSENSOR"/>
</dbReference>
<feature type="compositionally biased region" description="Basic and acidic residues" evidence="14">
    <location>
        <begin position="736"/>
        <end position="748"/>
    </location>
</feature>
<dbReference type="SUPFAM" id="SSF47384">
    <property type="entry name" value="Homodimeric domain of signal transducing histidine kinase"/>
    <property type="match status" value="1"/>
</dbReference>
<dbReference type="SMART" id="SM00387">
    <property type="entry name" value="HATPase_c"/>
    <property type="match status" value="1"/>
</dbReference>
<keyword evidence="12" id="KW-0902">Two-component regulatory system</keyword>
<comment type="catalytic activity">
    <reaction evidence="1">
        <text>ATP + protein L-histidine = ADP + protein N-phospho-L-histidine.</text>
        <dbReference type="EC" id="2.7.13.3"/>
    </reaction>
</comment>
<feature type="transmembrane region" description="Helical" evidence="15">
    <location>
        <begin position="55"/>
        <end position="77"/>
    </location>
</feature>
<name>A0A8T4IEY5_9SPHN</name>
<evidence type="ECO:0000256" key="6">
    <source>
        <dbReference type="ARBA" id="ARBA00022679"/>
    </source>
</evidence>
<keyword evidence="4" id="KW-1003">Cell membrane</keyword>
<feature type="transmembrane region" description="Helical" evidence="15">
    <location>
        <begin position="98"/>
        <end position="123"/>
    </location>
</feature>
<dbReference type="InterPro" id="IPR017232">
    <property type="entry name" value="NtrY"/>
</dbReference>
<gene>
    <name evidence="18" type="ORF">J7S20_03640</name>
</gene>
<dbReference type="Gene3D" id="3.30.450.20">
    <property type="entry name" value="PAS domain"/>
    <property type="match status" value="1"/>
</dbReference>
<dbReference type="GO" id="GO:0005524">
    <property type="term" value="F:ATP binding"/>
    <property type="evidence" value="ECO:0007669"/>
    <property type="project" value="UniProtKB-KW"/>
</dbReference>
<dbReference type="InterPro" id="IPR035965">
    <property type="entry name" value="PAS-like_dom_sf"/>
</dbReference>
<dbReference type="PANTHER" id="PTHR44936">
    <property type="entry name" value="SENSOR PROTEIN CREC"/>
    <property type="match status" value="1"/>
</dbReference>
<keyword evidence="7 15" id="KW-0812">Transmembrane</keyword>
<dbReference type="InterPro" id="IPR005467">
    <property type="entry name" value="His_kinase_dom"/>
</dbReference>
<dbReference type="InterPro" id="IPR050980">
    <property type="entry name" value="2C_sensor_his_kinase"/>
</dbReference>
<evidence type="ECO:0000256" key="7">
    <source>
        <dbReference type="ARBA" id="ARBA00022692"/>
    </source>
</evidence>
<dbReference type="Pfam" id="PF00512">
    <property type="entry name" value="HisKA"/>
    <property type="match status" value="1"/>
</dbReference>
<evidence type="ECO:0000256" key="13">
    <source>
        <dbReference type="ARBA" id="ARBA00023136"/>
    </source>
</evidence>
<dbReference type="SUPFAM" id="SSF55874">
    <property type="entry name" value="ATPase domain of HSP90 chaperone/DNA topoisomerase II/histidine kinase"/>
    <property type="match status" value="1"/>
</dbReference>
<keyword evidence="5" id="KW-0597">Phosphoprotein</keyword>
<reference evidence="18" key="1">
    <citation type="submission" date="2021-04" db="EMBL/GenBank/DDBJ databases">
        <title>Ouciella asimina sp. nov., isolated from the surface seawater in the hydrothermal field of Okinawa Trough.</title>
        <authorList>
            <person name="Shuang W."/>
        </authorList>
    </citation>
    <scope>NUCLEOTIDE SEQUENCE</scope>
    <source>
        <strain evidence="18">LXI357</strain>
    </source>
</reference>
<evidence type="ECO:0000313" key="19">
    <source>
        <dbReference type="Proteomes" id="UP000676996"/>
    </source>
</evidence>
<dbReference type="Pfam" id="PF00672">
    <property type="entry name" value="HAMP"/>
    <property type="match status" value="1"/>
</dbReference>
<evidence type="ECO:0000256" key="15">
    <source>
        <dbReference type="SAM" id="Phobius"/>
    </source>
</evidence>
<keyword evidence="6" id="KW-0808">Transferase</keyword>
<evidence type="ECO:0000256" key="10">
    <source>
        <dbReference type="ARBA" id="ARBA00022840"/>
    </source>
</evidence>
<dbReference type="InterPro" id="IPR036890">
    <property type="entry name" value="HATPase_C_sf"/>
</dbReference>
<dbReference type="PANTHER" id="PTHR44936:SF10">
    <property type="entry name" value="SENSOR PROTEIN RSTB"/>
    <property type="match status" value="1"/>
</dbReference>
<dbReference type="PROSITE" id="PS50109">
    <property type="entry name" value="HIS_KIN"/>
    <property type="match status" value="1"/>
</dbReference>
<dbReference type="PROSITE" id="PS50885">
    <property type="entry name" value="HAMP"/>
    <property type="match status" value="1"/>
</dbReference>
<evidence type="ECO:0000256" key="14">
    <source>
        <dbReference type="SAM" id="MobiDB-lite"/>
    </source>
</evidence>
<dbReference type="SMART" id="SM00388">
    <property type="entry name" value="HisKA"/>
    <property type="match status" value="1"/>
</dbReference>
<dbReference type="Pfam" id="PF19312">
    <property type="entry name" value="NtrY_N"/>
    <property type="match status" value="1"/>
</dbReference>
<dbReference type="SMART" id="SM00304">
    <property type="entry name" value="HAMP"/>
    <property type="match status" value="1"/>
</dbReference>
<evidence type="ECO:0000256" key="9">
    <source>
        <dbReference type="ARBA" id="ARBA00022777"/>
    </source>
</evidence>
<dbReference type="RefSeq" id="WP_284052865.1">
    <property type="nucleotide sequence ID" value="NZ_JAGRQC010000001.1"/>
</dbReference>
<dbReference type="GO" id="GO:0000155">
    <property type="term" value="F:phosphorelay sensor kinase activity"/>
    <property type="evidence" value="ECO:0007669"/>
    <property type="project" value="InterPro"/>
</dbReference>
<evidence type="ECO:0000256" key="2">
    <source>
        <dbReference type="ARBA" id="ARBA00004651"/>
    </source>
</evidence>
<dbReference type="InterPro" id="IPR045671">
    <property type="entry name" value="NtrY-like_N"/>
</dbReference>
<evidence type="ECO:0000256" key="1">
    <source>
        <dbReference type="ARBA" id="ARBA00000085"/>
    </source>
</evidence>
<keyword evidence="19" id="KW-1185">Reference proteome</keyword>
<comment type="caution">
    <text evidence="18">The sequence shown here is derived from an EMBL/GenBank/DDBJ whole genome shotgun (WGS) entry which is preliminary data.</text>
</comment>
<dbReference type="Proteomes" id="UP000676996">
    <property type="component" value="Unassembled WGS sequence"/>
</dbReference>